<proteinExistence type="predicted"/>
<dbReference type="Proteomes" id="UP000001312">
    <property type="component" value="Unassembled WGS sequence"/>
</dbReference>
<dbReference type="GeneID" id="5482328"/>
<dbReference type="InterPro" id="IPR036236">
    <property type="entry name" value="Znf_C2H2_sf"/>
</dbReference>
<dbReference type="PROSITE" id="PS50157">
    <property type="entry name" value="ZINC_FINGER_C2H2_2"/>
    <property type="match status" value="1"/>
</dbReference>
<keyword evidence="10" id="KW-1185">Reference proteome</keyword>
<dbReference type="RefSeq" id="XP_001586253.1">
    <property type="nucleotide sequence ID" value="XM_001586203.1"/>
</dbReference>
<comment type="subcellular location">
    <subcellularLocation>
        <location evidence="1">Nucleus</location>
    </subcellularLocation>
</comment>
<evidence type="ECO:0000256" key="3">
    <source>
        <dbReference type="ARBA" id="ARBA00022737"/>
    </source>
</evidence>
<keyword evidence="4 7" id="KW-0863">Zinc-finger</keyword>
<keyword evidence="3" id="KW-0677">Repeat</keyword>
<name>A7F5F3_SCLS1</name>
<evidence type="ECO:0000256" key="6">
    <source>
        <dbReference type="ARBA" id="ARBA00023242"/>
    </source>
</evidence>
<evidence type="ECO:0000259" key="8">
    <source>
        <dbReference type="PROSITE" id="PS50157"/>
    </source>
</evidence>
<evidence type="ECO:0000256" key="5">
    <source>
        <dbReference type="ARBA" id="ARBA00022833"/>
    </source>
</evidence>
<evidence type="ECO:0000256" key="2">
    <source>
        <dbReference type="ARBA" id="ARBA00022723"/>
    </source>
</evidence>
<feature type="domain" description="C2H2-type" evidence="8">
    <location>
        <begin position="11"/>
        <end position="39"/>
    </location>
</feature>
<reference evidence="10" key="1">
    <citation type="journal article" date="2011" name="PLoS Genet.">
        <title>Genomic analysis of the necrotrophic fungal pathogens Sclerotinia sclerotiorum and Botrytis cinerea.</title>
        <authorList>
            <person name="Amselem J."/>
            <person name="Cuomo C.A."/>
            <person name="van Kan J.A."/>
            <person name="Viaud M."/>
            <person name="Benito E.P."/>
            <person name="Couloux A."/>
            <person name="Coutinho P.M."/>
            <person name="de Vries R.P."/>
            <person name="Dyer P.S."/>
            <person name="Fillinger S."/>
            <person name="Fournier E."/>
            <person name="Gout L."/>
            <person name="Hahn M."/>
            <person name="Kohn L."/>
            <person name="Lapalu N."/>
            <person name="Plummer K.M."/>
            <person name="Pradier J.M."/>
            <person name="Quevillon E."/>
            <person name="Sharon A."/>
            <person name="Simon A."/>
            <person name="ten Have A."/>
            <person name="Tudzynski B."/>
            <person name="Tudzynski P."/>
            <person name="Wincker P."/>
            <person name="Andrew M."/>
            <person name="Anthouard V."/>
            <person name="Beever R.E."/>
            <person name="Beffa R."/>
            <person name="Benoit I."/>
            <person name="Bouzid O."/>
            <person name="Brault B."/>
            <person name="Chen Z."/>
            <person name="Choquer M."/>
            <person name="Collemare J."/>
            <person name="Cotton P."/>
            <person name="Danchin E.G."/>
            <person name="Da Silva C."/>
            <person name="Gautier A."/>
            <person name="Giraud C."/>
            <person name="Giraud T."/>
            <person name="Gonzalez C."/>
            <person name="Grossetete S."/>
            <person name="Guldener U."/>
            <person name="Henrissat B."/>
            <person name="Howlett B.J."/>
            <person name="Kodira C."/>
            <person name="Kretschmer M."/>
            <person name="Lappartient A."/>
            <person name="Leroch M."/>
            <person name="Levis C."/>
            <person name="Mauceli E."/>
            <person name="Neuveglise C."/>
            <person name="Oeser B."/>
            <person name="Pearson M."/>
            <person name="Poulain J."/>
            <person name="Poussereau N."/>
            <person name="Quesneville H."/>
            <person name="Rascle C."/>
            <person name="Schumacher J."/>
            <person name="Segurens B."/>
            <person name="Sexton A."/>
            <person name="Silva E."/>
            <person name="Sirven C."/>
            <person name="Soanes D.M."/>
            <person name="Talbot N.J."/>
            <person name="Templeton M."/>
            <person name="Yandava C."/>
            <person name="Yarden O."/>
            <person name="Zeng Q."/>
            <person name="Rollins J.A."/>
            <person name="Lebrun M.H."/>
            <person name="Dickman M."/>
        </authorList>
    </citation>
    <scope>NUCLEOTIDE SEQUENCE [LARGE SCALE GENOMIC DNA]</scope>
    <source>
        <strain evidence="10">ATCC 18683 / 1980 / Ss-1</strain>
    </source>
</reference>
<keyword evidence="5" id="KW-0862">Zinc</keyword>
<evidence type="ECO:0000313" key="9">
    <source>
        <dbReference type="EMBL" id="EDN97974.1"/>
    </source>
</evidence>
<sequence length="54" mass="6090">MEAQSQSQSPSECSQCGKKFQRKAHLLRHQQQLMFSEIISADATIAAQPLFQIL</sequence>
<organism evidence="9 10">
    <name type="scientific">Sclerotinia sclerotiorum (strain ATCC 18683 / 1980 / Ss-1)</name>
    <name type="common">White mold</name>
    <name type="synonym">Whetzelinia sclerotiorum</name>
    <dbReference type="NCBI Taxonomy" id="665079"/>
    <lineage>
        <taxon>Eukaryota</taxon>
        <taxon>Fungi</taxon>
        <taxon>Dikarya</taxon>
        <taxon>Ascomycota</taxon>
        <taxon>Pezizomycotina</taxon>
        <taxon>Leotiomycetes</taxon>
        <taxon>Helotiales</taxon>
        <taxon>Sclerotiniaceae</taxon>
        <taxon>Sclerotinia</taxon>
    </lineage>
</organism>
<dbReference type="FunFam" id="3.30.160.60:FF:000145">
    <property type="entry name" value="Zinc finger protein 574"/>
    <property type="match status" value="1"/>
</dbReference>
<accession>A7F5F3</accession>
<keyword evidence="2" id="KW-0479">Metal-binding</keyword>
<dbReference type="InterPro" id="IPR013087">
    <property type="entry name" value="Znf_C2H2_type"/>
</dbReference>
<keyword evidence="6" id="KW-0539">Nucleus</keyword>
<evidence type="ECO:0000256" key="4">
    <source>
        <dbReference type="ARBA" id="ARBA00022771"/>
    </source>
</evidence>
<dbReference type="GO" id="GO:0005634">
    <property type="term" value="C:nucleus"/>
    <property type="evidence" value="ECO:0007669"/>
    <property type="project" value="UniProtKB-SubCell"/>
</dbReference>
<evidence type="ECO:0000313" key="10">
    <source>
        <dbReference type="Proteomes" id="UP000001312"/>
    </source>
</evidence>
<evidence type="ECO:0000256" key="1">
    <source>
        <dbReference type="ARBA" id="ARBA00004123"/>
    </source>
</evidence>
<gene>
    <name evidence="9" type="ORF">SS1G_12831</name>
</gene>
<dbReference type="Gene3D" id="3.30.160.60">
    <property type="entry name" value="Classic Zinc Finger"/>
    <property type="match status" value="1"/>
</dbReference>
<dbReference type="SUPFAM" id="SSF57667">
    <property type="entry name" value="beta-beta-alpha zinc fingers"/>
    <property type="match status" value="1"/>
</dbReference>
<dbReference type="InParanoid" id="A7F5F3"/>
<protein>
    <recommendedName>
        <fullName evidence="8">C2H2-type domain-containing protein</fullName>
    </recommendedName>
</protein>
<dbReference type="EMBL" id="CH476642">
    <property type="protein sequence ID" value="EDN97974.1"/>
    <property type="molecule type" value="Genomic_DNA"/>
</dbReference>
<dbReference type="KEGG" id="ssl:SS1G_12831"/>
<evidence type="ECO:0000256" key="7">
    <source>
        <dbReference type="PROSITE-ProRule" id="PRU00042"/>
    </source>
</evidence>
<dbReference type="AlphaFoldDB" id="A7F5F3"/>
<dbReference type="GO" id="GO:0008270">
    <property type="term" value="F:zinc ion binding"/>
    <property type="evidence" value="ECO:0007669"/>
    <property type="project" value="UniProtKB-KW"/>
</dbReference>